<dbReference type="Gramene" id="mRNA:HanXRQr2_Chr16g0738591">
    <property type="protein sequence ID" value="CDS:HanXRQr2_Chr16g0738591.1"/>
    <property type="gene ID" value="HanXRQr2_Chr16g0738591"/>
</dbReference>
<organism evidence="1 2">
    <name type="scientific">Helianthus annuus</name>
    <name type="common">Common sunflower</name>
    <dbReference type="NCBI Taxonomy" id="4232"/>
    <lineage>
        <taxon>Eukaryota</taxon>
        <taxon>Viridiplantae</taxon>
        <taxon>Streptophyta</taxon>
        <taxon>Embryophyta</taxon>
        <taxon>Tracheophyta</taxon>
        <taxon>Spermatophyta</taxon>
        <taxon>Magnoliopsida</taxon>
        <taxon>eudicotyledons</taxon>
        <taxon>Gunneridae</taxon>
        <taxon>Pentapetalae</taxon>
        <taxon>asterids</taxon>
        <taxon>campanulids</taxon>
        <taxon>Asterales</taxon>
        <taxon>Asteraceae</taxon>
        <taxon>Asteroideae</taxon>
        <taxon>Heliantheae alliance</taxon>
        <taxon>Heliantheae</taxon>
        <taxon>Helianthus</taxon>
    </lineage>
</organism>
<accession>A0A9K3DQZ1</accession>
<evidence type="ECO:0000313" key="2">
    <source>
        <dbReference type="Proteomes" id="UP000215914"/>
    </source>
</evidence>
<dbReference type="EMBL" id="MNCJ02000331">
    <property type="protein sequence ID" value="KAF5759214.1"/>
    <property type="molecule type" value="Genomic_DNA"/>
</dbReference>
<proteinExistence type="predicted"/>
<protein>
    <submittedName>
        <fullName evidence="1">EF-hand domain pair protein</fullName>
    </submittedName>
</protein>
<dbReference type="SUPFAM" id="SSF47473">
    <property type="entry name" value="EF-hand"/>
    <property type="match status" value="1"/>
</dbReference>
<keyword evidence="2" id="KW-1185">Reference proteome</keyword>
<comment type="caution">
    <text evidence="1">The sequence shown here is derived from an EMBL/GenBank/DDBJ whole genome shotgun (WGS) entry which is preliminary data.</text>
</comment>
<name>A0A9K3DQZ1_HELAN</name>
<dbReference type="AlphaFoldDB" id="A0A9K3DQZ1"/>
<reference evidence="1" key="1">
    <citation type="journal article" date="2017" name="Nature">
        <title>The sunflower genome provides insights into oil metabolism, flowering and Asterid evolution.</title>
        <authorList>
            <person name="Badouin H."/>
            <person name="Gouzy J."/>
            <person name="Grassa C.J."/>
            <person name="Murat F."/>
            <person name="Staton S.E."/>
            <person name="Cottret L."/>
            <person name="Lelandais-Briere C."/>
            <person name="Owens G.L."/>
            <person name="Carrere S."/>
            <person name="Mayjonade B."/>
            <person name="Legrand L."/>
            <person name="Gill N."/>
            <person name="Kane N.C."/>
            <person name="Bowers J.E."/>
            <person name="Hubner S."/>
            <person name="Bellec A."/>
            <person name="Berard A."/>
            <person name="Berges H."/>
            <person name="Blanchet N."/>
            <person name="Boniface M.C."/>
            <person name="Brunel D."/>
            <person name="Catrice O."/>
            <person name="Chaidir N."/>
            <person name="Claudel C."/>
            <person name="Donnadieu C."/>
            <person name="Faraut T."/>
            <person name="Fievet G."/>
            <person name="Helmstetter N."/>
            <person name="King M."/>
            <person name="Knapp S.J."/>
            <person name="Lai Z."/>
            <person name="Le Paslier M.C."/>
            <person name="Lippi Y."/>
            <person name="Lorenzon L."/>
            <person name="Mandel J.R."/>
            <person name="Marage G."/>
            <person name="Marchand G."/>
            <person name="Marquand E."/>
            <person name="Bret-Mestries E."/>
            <person name="Morien E."/>
            <person name="Nambeesan S."/>
            <person name="Nguyen T."/>
            <person name="Pegot-Espagnet P."/>
            <person name="Pouilly N."/>
            <person name="Raftis F."/>
            <person name="Sallet E."/>
            <person name="Schiex T."/>
            <person name="Thomas J."/>
            <person name="Vandecasteele C."/>
            <person name="Vares D."/>
            <person name="Vear F."/>
            <person name="Vautrin S."/>
            <person name="Crespi M."/>
            <person name="Mangin B."/>
            <person name="Burke J.M."/>
            <person name="Salse J."/>
            <person name="Munos S."/>
            <person name="Vincourt P."/>
            <person name="Rieseberg L.H."/>
            <person name="Langlade N.B."/>
        </authorList>
    </citation>
    <scope>NUCLEOTIDE SEQUENCE</scope>
    <source>
        <tissue evidence="1">Leaves</tissue>
    </source>
</reference>
<reference evidence="1" key="2">
    <citation type="submission" date="2020-06" db="EMBL/GenBank/DDBJ databases">
        <title>Helianthus annuus Genome sequencing and assembly Release 2.</title>
        <authorList>
            <person name="Gouzy J."/>
            <person name="Langlade N."/>
            <person name="Munos S."/>
        </authorList>
    </citation>
    <scope>NUCLEOTIDE SEQUENCE</scope>
    <source>
        <tissue evidence="1">Leaves</tissue>
    </source>
</reference>
<dbReference type="InterPro" id="IPR011992">
    <property type="entry name" value="EF-hand-dom_pair"/>
</dbReference>
<gene>
    <name evidence="1" type="ORF">HanXRQr2_Chr16g0738591</name>
</gene>
<dbReference type="Proteomes" id="UP000215914">
    <property type="component" value="Unassembled WGS sequence"/>
</dbReference>
<sequence length="80" mass="8811">MAVRSSDADGDGVFGLDFAKMMEGEEELKGAFGMYSGRDGRVTTPKSLNKMMWRLGQSTTVNERKEMIGRFDVNGDGVIK</sequence>
<evidence type="ECO:0000313" key="1">
    <source>
        <dbReference type="EMBL" id="KAF5759214.1"/>
    </source>
</evidence>
<dbReference type="Gene3D" id="1.10.238.10">
    <property type="entry name" value="EF-hand"/>
    <property type="match status" value="1"/>
</dbReference>